<protein>
    <submittedName>
        <fullName evidence="2">Uncharacterized protein</fullName>
    </submittedName>
</protein>
<sequence length="259" mass="26883">MCLCNTRPSPSADRSKLNPPAAPDKVRSASSLPRLNLSGLWSSTRHSGRPRRLHTPGLPPSESLSMQASLLRQFGGSLPGSGSGVDSLGQSPAGRLDALLPAGAQSESGPTRPARPATAGLSRRRHLEPAETTARTGRSLRRRDAQSGEAAGAEQAPRSETFALRWTDGRRHLQTPSRRLPLSRNPVAGASSAGSARQPGPFDQSGRASRTPSAEPTSGAPSLAAPLRPEGSNIGQLLHDLISAGQARGSSVASSSPLE</sequence>
<keyword evidence="3" id="KW-1185">Reference proteome</keyword>
<feature type="compositionally biased region" description="Polar residues" evidence="1">
    <location>
        <begin position="28"/>
        <end position="45"/>
    </location>
</feature>
<evidence type="ECO:0000313" key="2">
    <source>
        <dbReference type="EMBL" id="VEL44190.1"/>
    </source>
</evidence>
<reference evidence="2" key="1">
    <citation type="submission" date="2018-11" db="EMBL/GenBank/DDBJ databases">
        <authorList>
            <consortium name="Pathogen Informatics"/>
        </authorList>
    </citation>
    <scope>NUCLEOTIDE SEQUENCE</scope>
</reference>
<dbReference type="Proteomes" id="UP000784294">
    <property type="component" value="Unassembled WGS sequence"/>
</dbReference>
<accession>A0A448XSY4</accession>
<proteinExistence type="predicted"/>
<feature type="non-terminal residue" evidence="2">
    <location>
        <position position="259"/>
    </location>
</feature>
<evidence type="ECO:0000256" key="1">
    <source>
        <dbReference type="SAM" id="MobiDB-lite"/>
    </source>
</evidence>
<comment type="caution">
    <text evidence="2">The sequence shown here is derived from an EMBL/GenBank/DDBJ whole genome shotgun (WGS) entry which is preliminary data.</text>
</comment>
<evidence type="ECO:0000313" key="3">
    <source>
        <dbReference type="Proteomes" id="UP000784294"/>
    </source>
</evidence>
<dbReference type="EMBL" id="CAAALY010291523">
    <property type="protein sequence ID" value="VEL44190.1"/>
    <property type="molecule type" value="Genomic_DNA"/>
</dbReference>
<organism evidence="2 3">
    <name type="scientific">Protopolystoma xenopodis</name>
    <dbReference type="NCBI Taxonomy" id="117903"/>
    <lineage>
        <taxon>Eukaryota</taxon>
        <taxon>Metazoa</taxon>
        <taxon>Spiralia</taxon>
        <taxon>Lophotrochozoa</taxon>
        <taxon>Platyhelminthes</taxon>
        <taxon>Monogenea</taxon>
        <taxon>Polyopisthocotylea</taxon>
        <taxon>Polystomatidea</taxon>
        <taxon>Polystomatidae</taxon>
        <taxon>Protopolystoma</taxon>
    </lineage>
</organism>
<dbReference type="AlphaFoldDB" id="A0A448XSY4"/>
<gene>
    <name evidence="2" type="ORF">PXEA_LOCUS37630</name>
</gene>
<feature type="compositionally biased region" description="Low complexity" evidence="1">
    <location>
        <begin position="147"/>
        <end position="156"/>
    </location>
</feature>
<name>A0A448XSY4_9PLAT</name>
<feature type="region of interest" description="Disordered" evidence="1">
    <location>
        <begin position="1"/>
        <end position="239"/>
    </location>
</feature>
<feature type="compositionally biased region" description="Polar residues" evidence="1">
    <location>
        <begin position="206"/>
        <end position="220"/>
    </location>
</feature>